<comment type="caution">
    <text evidence="1">The sequence shown here is derived from an EMBL/GenBank/DDBJ whole genome shotgun (WGS) entry which is preliminary data.</text>
</comment>
<proteinExistence type="predicted"/>
<protein>
    <submittedName>
        <fullName evidence="1">Uncharacterized protein</fullName>
    </submittedName>
</protein>
<dbReference type="AlphaFoldDB" id="A0A7C4D2F5"/>
<dbReference type="GO" id="GO:0003677">
    <property type="term" value="F:DNA binding"/>
    <property type="evidence" value="ECO:0007669"/>
    <property type="project" value="InterPro"/>
</dbReference>
<dbReference type="InterPro" id="IPR036883">
    <property type="entry name" value="PDCD5-like_sf"/>
</dbReference>
<sequence>MSEDIEIIKRRMLLELQRRALQQSAPKQEKKIDFLTVFTSGLTDDGREMFNRAVKQYGEAAKKVGERLGALIHAGRIRGKLNAETVYWVFYEIGMPIRLETRIVYKKGGEVKSISDMLREED</sequence>
<accession>A0A7C4D2F5</accession>
<gene>
    <name evidence="1" type="ORF">ENU21_04305</name>
</gene>
<reference evidence="1" key="1">
    <citation type="journal article" date="2020" name="mSystems">
        <title>Genome- and Community-Level Interaction Insights into Carbon Utilization and Element Cycling Functions of Hydrothermarchaeota in Hydrothermal Sediment.</title>
        <authorList>
            <person name="Zhou Z."/>
            <person name="Liu Y."/>
            <person name="Xu W."/>
            <person name="Pan J."/>
            <person name="Luo Z.H."/>
            <person name="Li M."/>
        </authorList>
    </citation>
    <scope>NUCLEOTIDE SEQUENCE</scope>
    <source>
        <strain evidence="1">SpSt-649</strain>
    </source>
</reference>
<organism evidence="1">
    <name type="scientific">Thermofilum pendens</name>
    <dbReference type="NCBI Taxonomy" id="2269"/>
    <lineage>
        <taxon>Archaea</taxon>
        <taxon>Thermoproteota</taxon>
        <taxon>Thermoprotei</taxon>
        <taxon>Thermofilales</taxon>
        <taxon>Thermofilaceae</taxon>
        <taxon>Thermofilum</taxon>
    </lineage>
</organism>
<name>A0A7C4D2F5_THEPE</name>
<dbReference type="EMBL" id="DTBQ01000118">
    <property type="protein sequence ID" value="HGM46955.1"/>
    <property type="molecule type" value="Genomic_DNA"/>
</dbReference>
<dbReference type="SUPFAM" id="SSF46950">
    <property type="entry name" value="Double-stranded DNA-binding domain"/>
    <property type="match status" value="1"/>
</dbReference>
<evidence type="ECO:0000313" key="1">
    <source>
        <dbReference type="EMBL" id="HGM46955.1"/>
    </source>
</evidence>